<keyword evidence="3" id="KW-0813">Transport</keyword>
<name>A0A1R0GX84_9FUNG</name>
<comment type="caution">
    <text evidence="5">The sequence shown here is derived from an EMBL/GenBank/DDBJ whole genome shotgun (WGS) entry which is preliminary data.</text>
</comment>
<dbReference type="SUPFAM" id="SSF48371">
    <property type="entry name" value="ARM repeat"/>
    <property type="match status" value="1"/>
</dbReference>
<evidence type="ECO:0000313" key="5">
    <source>
        <dbReference type="EMBL" id="OLY81511.1"/>
    </source>
</evidence>
<comment type="subcellular location">
    <subcellularLocation>
        <location evidence="1">Nucleus</location>
    </subcellularLocation>
</comment>
<protein>
    <submittedName>
        <fullName evidence="5">Importin-13</fullName>
    </submittedName>
</protein>
<evidence type="ECO:0000256" key="2">
    <source>
        <dbReference type="ARBA" id="ARBA00007991"/>
    </source>
</evidence>
<dbReference type="PANTHER" id="PTHR12363:SF33">
    <property type="entry name" value="IMPORTIN-13"/>
    <property type="match status" value="1"/>
</dbReference>
<dbReference type="InterPro" id="IPR051345">
    <property type="entry name" value="Importin_beta-like_NTR"/>
</dbReference>
<keyword evidence="4" id="KW-0539">Nucleus</keyword>
<keyword evidence="6" id="KW-1185">Reference proteome</keyword>
<dbReference type="Gene3D" id="1.25.10.10">
    <property type="entry name" value="Leucine-rich Repeat Variant"/>
    <property type="match status" value="1"/>
</dbReference>
<evidence type="ECO:0000313" key="6">
    <source>
        <dbReference type="Proteomes" id="UP000187455"/>
    </source>
</evidence>
<evidence type="ECO:0000256" key="1">
    <source>
        <dbReference type="ARBA" id="ARBA00004123"/>
    </source>
</evidence>
<evidence type="ECO:0000256" key="3">
    <source>
        <dbReference type="ARBA" id="ARBA00022448"/>
    </source>
</evidence>
<dbReference type="PANTHER" id="PTHR12363">
    <property type="entry name" value="TRANSPORTIN 3 AND IMPORTIN 13"/>
    <property type="match status" value="1"/>
</dbReference>
<accession>A0A1R0GX84</accession>
<comment type="similarity">
    <text evidence="2">Belongs to the importin beta family.</text>
</comment>
<gene>
    <name evidence="5" type="ORF">AYI68_g4381</name>
</gene>
<dbReference type="Proteomes" id="UP000187455">
    <property type="component" value="Unassembled WGS sequence"/>
</dbReference>
<dbReference type="STRING" id="133383.A0A1R0GX84"/>
<dbReference type="AlphaFoldDB" id="A0A1R0GX84"/>
<dbReference type="EMBL" id="LSSL01002394">
    <property type="protein sequence ID" value="OLY81511.1"/>
    <property type="molecule type" value="Genomic_DNA"/>
</dbReference>
<dbReference type="InterPro" id="IPR016024">
    <property type="entry name" value="ARM-type_fold"/>
</dbReference>
<dbReference type="GO" id="GO:0005634">
    <property type="term" value="C:nucleus"/>
    <property type="evidence" value="ECO:0007669"/>
    <property type="project" value="UniProtKB-SubCell"/>
</dbReference>
<sequence>MALDFTGFEGSMEEKQDTITQVVGFWSSLEDSWADYKEYSSDQNLEDSDIKIKTIENILQDLFYQLTSKLLIKTQFPSEREWSSYDSELKELFRGYRREASEVIQSCYRVLGVKMISLLVDETSRLLKMENNDRVLSWQQQESLISAIRFISEEILPNPAEPVKNKLDELFLICLGENVMSGYQGEFLMIMENPRYPSLFHSSILGFIGTYSELLSLSHFQVLNAVKCIISAFGNPKLAAGATRAFKLLCENCYQSLGSVVPDLTSVTLSLLQNTDVLGEKDIVRILTSIGSVIGGLENPEEKIKYSVVIMNKLLDVLDNLLLDKNGNVVSLECILNMLVGFIIGLQNSENDEDNATMGNSQVILGSNSVEILNASDSEKQKFVNLLLGTRQASRFKGVIEDFVSKCRGLGY</sequence>
<dbReference type="GO" id="GO:0006606">
    <property type="term" value="P:protein import into nucleus"/>
    <property type="evidence" value="ECO:0007669"/>
    <property type="project" value="TreeGrafter"/>
</dbReference>
<dbReference type="InterPro" id="IPR011989">
    <property type="entry name" value="ARM-like"/>
</dbReference>
<dbReference type="GO" id="GO:0005737">
    <property type="term" value="C:cytoplasm"/>
    <property type="evidence" value="ECO:0007669"/>
    <property type="project" value="TreeGrafter"/>
</dbReference>
<proteinExistence type="inferred from homology"/>
<organism evidence="5 6">
    <name type="scientific">Smittium mucronatum</name>
    <dbReference type="NCBI Taxonomy" id="133383"/>
    <lineage>
        <taxon>Eukaryota</taxon>
        <taxon>Fungi</taxon>
        <taxon>Fungi incertae sedis</taxon>
        <taxon>Zoopagomycota</taxon>
        <taxon>Kickxellomycotina</taxon>
        <taxon>Harpellomycetes</taxon>
        <taxon>Harpellales</taxon>
        <taxon>Legeriomycetaceae</taxon>
        <taxon>Smittium</taxon>
    </lineage>
</organism>
<dbReference type="OrthoDB" id="2016913at2759"/>
<evidence type="ECO:0000256" key="4">
    <source>
        <dbReference type="ARBA" id="ARBA00023242"/>
    </source>
</evidence>
<reference evidence="5 6" key="1">
    <citation type="journal article" date="2016" name="Mol. Biol. Evol.">
        <title>Genome-Wide Survey of Gut Fungi (Harpellales) Reveals the First Horizontally Transferred Ubiquitin Gene from a Mosquito Host.</title>
        <authorList>
            <person name="Wang Y."/>
            <person name="White M.M."/>
            <person name="Kvist S."/>
            <person name="Moncalvo J.M."/>
        </authorList>
    </citation>
    <scope>NUCLEOTIDE SEQUENCE [LARGE SCALE GENOMIC DNA]</scope>
    <source>
        <strain evidence="5 6">ALG-7-W6</strain>
    </source>
</reference>